<keyword evidence="2" id="KW-1185">Reference proteome</keyword>
<dbReference type="InParanoid" id="A0A3N4LVS3"/>
<evidence type="ECO:0000313" key="2">
    <source>
        <dbReference type="Proteomes" id="UP000267821"/>
    </source>
</evidence>
<protein>
    <submittedName>
        <fullName evidence="1">Uncharacterized protein</fullName>
    </submittedName>
</protein>
<dbReference type="EMBL" id="ML121537">
    <property type="protein sequence ID" value="RPB25679.1"/>
    <property type="molecule type" value="Genomic_DNA"/>
</dbReference>
<accession>A0A3N4LVS3</accession>
<sequence length="189" mass="22581">MGSCIYNYKFLLQVQYNFILCAKRGIPTETNTEFSISSCTYKPKLLLIVCTSTRPRRKYLRPPPCRYIWGASQILMPGYCRFGYFNFTKGRRVRKDFQCRKDYPKQACIRIYYYFRIRPSCSLGIPLENFRCNERSTERRYSRIVAIIKMEICYKNPIFNASVFLRMHIKNRAKINDGDRHPVSVYCYL</sequence>
<dbReference type="AlphaFoldDB" id="A0A3N4LVS3"/>
<organism evidence="1 2">
    <name type="scientific">Terfezia boudieri ATCC MYA-4762</name>
    <dbReference type="NCBI Taxonomy" id="1051890"/>
    <lineage>
        <taxon>Eukaryota</taxon>
        <taxon>Fungi</taxon>
        <taxon>Dikarya</taxon>
        <taxon>Ascomycota</taxon>
        <taxon>Pezizomycotina</taxon>
        <taxon>Pezizomycetes</taxon>
        <taxon>Pezizales</taxon>
        <taxon>Pezizaceae</taxon>
        <taxon>Terfezia</taxon>
    </lineage>
</organism>
<gene>
    <name evidence="1" type="ORF">L211DRAFT_96189</name>
</gene>
<dbReference type="Proteomes" id="UP000267821">
    <property type="component" value="Unassembled WGS sequence"/>
</dbReference>
<proteinExistence type="predicted"/>
<evidence type="ECO:0000313" key="1">
    <source>
        <dbReference type="EMBL" id="RPB25679.1"/>
    </source>
</evidence>
<reference evidence="1 2" key="1">
    <citation type="journal article" date="2018" name="Nat. Ecol. Evol.">
        <title>Pezizomycetes genomes reveal the molecular basis of ectomycorrhizal truffle lifestyle.</title>
        <authorList>
            <person name="Murat C."/>
            <person name="Payen T."/>
            <person name="Noel B."/>
            <person name="Kuo A."/>
            <person name="Morin E."/>
            <person name="Chen J."/>
            <person name="Kohler A."/>
            <person name="Krizsan K."/>
            <person name="Balestrini R."/>
            <person name="Da Silva C."/>
            <person name="Montanini B."/>
            <person name="Hainaut M."/>
            <person name="Levati E."/>
            <person name="Barry K.W."/>
            <person name="Belfiori B."/>
            <person name="Cichocki N."/>
            <person name="Clum A."/>
            <person name="Dockter R.B."/>
            <person name="Fauchery L."/>
            <person name="Guy J."/>
            <person name="Iotti M."/>
            <person name="Le Tacon F."/>
            <person name="Lindquist E.A."/>
            <person name="Lipzen A."/>
            <person name="Malagnac F."/>
            <person name="Mello A."/>
            <person name="Molinier V."/>
            <person name="Miyauchi S."/>
            <person name="Poulain J."/>
            <person name="Riccioni C."/>
            <person name="Rubini A."/>
            <person name="Sitrit Y."/>
            <person name="Splivallo R."/>
            <person name="Traeger S."/>
            <person name="Wang M."/>
            <person name="Zifcakova L."/>
            <person name="Wipf D."/>
            <person name="Zambonelli A."/>
            <person name="Paolocci F."/>
            <person name="Nowrousian M."/>
            <person name="Ottonello S."/>
            <person name="Baldrian P."/>
            <person name="Spatafora J.W."/>
            <person name="Henrissat B."/>
            <person name="Nagy L.G."/>
            <person name="Aury J.M."/>
            <person name="Wincker P."/>
            <person name="Grigoriev I.V."/>
            <person name="Bonfante P."/>
            <person name="Martin F.M."/>
        </authorList>
    </citation>
    <scope>NUCLEOTIDE SEQUENCE [LARGE SCALE GENOMIC DNA]</scope>
    <source>
        <strain evidence="1 2">ATCC MYA-4762</strain>
    </source>
</reference>
<name>A0A3N4LVS3_9PEZI</name>